<dbReference type="Pfam" id="PF03861">
    <property type="entry name" value="ANTAR"/>
    <property type="match status" value="1"/>
</dbReference>
<dbReference type="Gene3D" id="1.10.10.10">
    <property type="entry name" value="Winged helix-like DNA-binding domain superfamily/Winged helix DNA-binding domain"/>
    <property type="match status" value="1"/>
</dbReference>
<evidence type="ECO:0000313" key="6">
    <source>
        <dbReference type="Proteomes" id="UP001165092"/>
    </source>
</evidence>
<organism evidence="5 6">
    <name type="scientific">Nocardiopsis ansamitocini</name>
    <dbReference type="NCBI Taxonomy" id="1670832"/>
    <lineage>
        <taxon>Bacteria</taxon>
        <taxon>Bacillati</taxon>
        <taxon>Actinomycetota</taxon>
        <taxon>Actinomycetes</taxon>
        <taxon>Streptosporangiales</taxon>
        <taxon>Nocardiopsidaceae</taxon>
        <taxon>Nocardiopsis</taxon>
    </lineage>
</organism>
<reference evidence="5" key="1">
    <citation type="submission" date="2023-02" db="EMBL/GenBank/DDBJ databases">
        <title>Nocardiopsis ansamitocini NBRC 112285.</title>
        <authorList>
            <person name="Ichikawa N."/>
            <person name="Sato H."/>
            <person name="Tonouchi N."/>
        </authorList>
    </citation>
    <scope>NUCLEOTIDE SEQUENCE</scope>
    <source>
        <strain evidence="5">NBRC 112285</strain>
    </source>
</reference>
<dbReference type="AlphaFoldDB" id="A0A9W6P4V0"/>
<dbReference type="Gene3D" id="3.30.450.40">
    <property type="match status" value="1"/>
</dbReference>
<dbReference type="PROSITE" id="PS50921">
    <property type="entry name" value="ANTAR"/>
    <property type="match status" value="1"/>
</dbReference>
<sequence>MKKTRTNNDSVLPGGGLTPVVHPVVPAPQALPLEDPLSLAKRMVSLTEAVNACTDVETAATRVAELMTSQPALCEHVHITARTAKNAPPVMTHSDDVARRLGDCAGFLGDASALHTVLPGADEASTTQHSDGHWKRFLERAAEHGVRSIHATRMVTSKRRIGVITFYSVHADTFERVGEGTLATITDTVALALEHKIELANLTRALSTRSLIGTALGILMERHDISETDAWQMLSSTSQQLNIRLVDICTRIVGDSRFSSEGTVKTLRLDAPEGGPT</sequence>
<dbReference type="InterPro" id="IPR011006">
    <property type="entry name" value="CheY-like_superfamily"/>
</dbReference>
<dbReference type="InterPro" id="IPR036388">
    <property type="entry name" value="WH-like_DNA-bd_sf"/>
</dbReference>
<dbReference type="Proteomes" id="UP001165092">
    <property type="component" value="Unassembled WGS sequence"/>
</dbReference>
<dbReference type="InterPro" id="IPR005561">
    <property type="entry name" value="ANTAR"/>
</dbReference>
<dbReference type="InterPro" id="IPR029016">
    <property type="entry name" value="GAF-like_dom_sf"/>
</dbReference>
<evidence type="ECO:0000256" key="1">
    <source>
        <dbReference type="ARBA" id="ARBA00023015"/>
    </source>
</evidence>
<protein>
    <recommendedName>
        <fullName evidence="4">ANTAR domain-containing protein</fullName>
    </recommendedName>
</protein>
<keyword evidence="1" id="KW-0805">Transcription regulation</keyword>
<dbReference type="RefSeq" id="WP_285758199.1">
    <property type="nucleotide sequence ID" value="NZ_BSQG01000002.1"/>
</dbReference>
<keyword evidence="6" id="KW-1185">Reference proteome</keyword>
<comment type="caution">
    <text evidence="5">The sequence shown here is derived from an EMBL/GenBank/DDBJ whole genome shotgun (WGS) entry which is preliminary data.</text>
</comment>
<dbReference type="GO" id="GO:0003723">
    <property type="term" value="F:RNA binding"/>
    <property type="evidence" value="ECO:0007669"/>
    <property type="project" value="InterPro"/>
</dbReference>
<dbReference type="SUPFAM" id="SSF52172">
    <property type="entry name" value="CheY-like"/>
    <property type="match status" value="1"/>
</dbReference>
<evidence type="ECO:0000259" key="4">
    <source>
        <dbReference type="PROSITE" id="PS50921"/>
    </source>
</evidence>
<dbReference type="EMBL" id="BSQG01000002">
    <property type="protein sequence ID" value="GLU47186.1"/>
    <property type="molecule type" value="Genomic_DNA"/>
</dbReference>
<accession>A0A9W6P4V0</accession>
<dbReference type="SMART" id="SM01012">
    <property type="entry name" value="ANTAR"/>
    <property type="match status" value="1"/>
</dbReference>
<dbReference type="SUPFAM" id="SSF55781">
    <property type="entry name" value="GAF domain-like"/>
    <property type="match status" value="1"/>
</dbReference>
<evidence type="ECO:0000256" key="3">
    <source>
        <dbReference type="SAM" id="MobiDB-lite"/>
    </source>
</evidence>
<dbReference type="InterPro" id="IPR012074">
    <property type="entry name" value="GAF_ANTAR"/>
</dbReference>
<evidence type="ECO:0000313" key="5">
    <source>
        <dbReference type="EMBL" id="GLU47186.1"/>
    </source>
</evidence>
<feature type="domain" description="ANTAR" evidence="4">
    <location>
        <begin position="192"/>
        <end position="253"/>
    </location>
</feature>
<gene>
    <name evidence="5" type="ORF">Nans01_15370</name>
</gene>
<feature type="region of interest" description="Disordered" evidence="3">
    <location>
        <begin position="1"/>
        <end position="21"/>
    </location>
</feature>
<proteinExistence type="predicted"/>
<dbReference type="PIRSF" id="PIRSF036625">
    <property type="entry name" value="GAF_ANTAR"/>
    <property type="match status" value="1"/>
</dbReference>
<keyword evidence="2" id="KW-0804">Transcription</keyword>
<name>A0A9W6P4V0_9ACTN</name>
<evidence type="ECO:0000256" key="2">
    <source>
        <dbReference type="ARBA" id="ARBA00023163"/>
    </source>
</evidence>